<reference evidence="2" key="1">
    <citation type="submission" date="2019-06" db="EMBL/GenBank/DDBJ databases">
        <authorList>
            <consortium name="Wellcome Sanger Institute Data Sharing"/>
        </authorList>
    </citation>
    <scope>NUCLEOTIDE SEQUENCE [LARGE SCALE GENOMIC DNA]</scope>
</reference>
<sequence length="143" mass="16329">STCAGLELLHYLTQNGSYVLRVVLDDFDGDTAYAQYDSFHIDAESDGYALHVSGFYDGGAGDSLTYHHGQNFSTFDNDQDNSMSNCAQRFHGAFWYNACYHTNPTGLYQWEHETNHYSNGVIWSKWKGYGYSVKRITMMFRPS</sequence>
<proteinExistence type="predicted"/>
<dbReference type="PANTHER" id="PTHR19143:SF225">
    <property type="entry name" value="MICROFIBRIL-ASSOCIATED GLYCOPROTEIN 4"/>
    <property type="match status" value="1"/>
</dbReference>
<evidence type="ECO:0000313" key="2">
    <source>
        <dbReference type="Ensembl" id="ENSSFAP00005009754.1"/>
    </source>
</evidence>
<feature type="domain" description="Fibrinogen C-terminal" evidence="1">
    <location>
        <begin position="1"/>
        <end position="143"/>
    </location>
</feature>
<dbReference type="AlphaFoldDB" id="A0A672GEU1"/>
<dbReference type="Gene3D" id="3.90.215.10">
    <property type="entry name" value="Gamma Fibrinogen, chain A, domain 1"/>
    <property type="match status" value="1"/>
</dbReference>
<name>A0A672GEU1_SALFA</name>
<dbReference type="Proteomes" id="UP000472267">
    <property type="component" value="Chromosome 8"/>
</dbReference>
<keyword evidence="3" id="KW-1185">Reference proteome</keyword>
<dbReference type="GO" id="GO:0005615">
    <property type="term" value="C:extracellular space"/>
    <property type="evidence" value="ECO:0007669"/>
    <property type="project" value="TreeGrafter"/>
</dbReference>
<dbReference type="PANTHER" id="PTHR19143">
    <property type="entry name" value="FIBRINOGEN/TENASCIN/ANGIOPOEITIN"/>
    <property type="match status" value="1"/>
</dbReference>
<accession>A0A672GEU1</accession>
<dbReference type="PROSITE" id="PS51406">
    <property type="entry name" value="FIBRINOGEN_C_2"/>
    <property type="match status" value="1"/>
</dbReference>
<reference evidence="2" key="2">
    <citation type="submission" date="2025-08" db="UniProtKB">
        <authorList>
            <consortium name="Ensembl"/>
        </authorList>
    </citation>
    <scope>IDENTIFICATION</scope>
</reference>
<dbReference type="Ensembl" id="ENSSFAT00005010199.1">
    <property type="protein sequence ID" value="ENSSFAP00005009754.1"/>
    <property type="gene ID" value="ENSSFAG00005005555.1"/>
</dbReference>
<evidence type="ECO:0000259" key="1">
    <source>
        <dbReference type="PROSITE" id="PS51406"/>
    </source>
</evidence>
<organism evidence="2 3">
    <name type="scientific">Salarias fasciatus</name>
    <name type="common">Jewelled blenny</name>
    <name type="synonym">Blennius fasciatus</name>
    <dbReference type="NCBI Taxonomy" id="181472"/>
    <lineage>
        <taxon>Eukaryota</taxon>
        <taxon>Metazoa</taxon>
        <taxon>Chordata</taxon>
        <taxon>Craniata</taxon>
        <taxon>Vertebrata</taxon>
        <taxon>Euteleostomi</taxon>
        <taxon>Actinopterygii</taxon>
        <taxon>Neopterygii</taxon>
        <taxon>Teleostei</taxon>
        <taxon>Neoteleostei</taxon>
        <taxon>Acanthomorphata</taxon>
        <taxon>Ovalentaria</taxon>
        <taxon>Blenniimorphae</taxon>
        <taxon>Blenniiformes</taxon>
        <taxon>Blennioidei</taxon>
        <taxon>Blenniidae</taxon>
        <taxon>Salariinae</taxon>
        <taxon>Salarias</taxon>
    </lineage>
</organism>
<dbReference type="InterPro" id="IPR002181">
    <property type="entry name" value="Fibrinogen_a/b/g_C_dom"/>
</dbReference>
<dbReference type="InterPro" id="IPR014716">
    <property type="entry name" value="Fibrinogen_a/b/g_C_1"/>
</dbReference>
<dbReference type="InterPro" id="IPR050373">
    <property type="entry name" value="Fibrinogen_C-term_domain"/>
</dbReference>
<evidence type="ECO:0000313" key="3">
    <source>
        <dbReference type="Proteomes" id="UP000472267"/>
    </source>
</evidence>
<dbReference type="OMA" id="GICHNAN"/>
<reference evidence="2" key="3">
    <citation type="submission" date="2025-09" db="UniProtKB">
        <authorList>
            <consortium name="Ensembl"/>
        </authorList>
    </citation>
    <scope>IDENTIFICATION</scope>
</reference>
<protein>
    <submittedName>
        <fullName evidence="2">Microfibril associated protein 4</fullName>
    </submittedName>
</protein>
<dbReference type="SUPFAM" id="SSF56496">
    <property type="entry name" value="Fibrinogen C-terminal domain-like"/>
    <property type="match status" value="1"/>
</dbReference>
<dbReference type="SMART" id="SM00186">
    <property type="entry name" value="FBG"/>
    <property type="match status" value="1"/>
</dbReference>
<dbReference type="GO" id="GO:0048251">
    <property type="term" value="P:elastic fiber assembly"/>
    <property type="evidence" value="ECO:0007669"/>
    <property type="project" value="TreeGrafter"/>
</dbReference>
<dbReference type="InParanoid" id="A0A672GEU1"/>
<dbReference type="InterPro" id="IPR036056">
    <property type="entry name" value="Fibrinogen-like_C"/>
</dbReference>
<dbReference type="Pfam" id="PF00147">
    <property type="entry name" value="Fibrinogen_C"/>
    <property type="match status" value="1"/>
</dbReference>